<dbReference type="GO" id="GO:0016491">
    <property type="term" value="F:oxidoreductase activity"/>
    <property type="evidence" value="ECO:0007669"/>
    <property type="project" value="InterPro"/>
</dbReference>
<feature type="compositionally biased region" description="Low complexity" evidence="1">
    <location>
        <begin position="57"/>
        <end position="76"/>
    </location>
</feature>
<feature type="signal peptide" evidence="2">
    <location>
        <begin position="1"/>
        <end position="24"/>
    </location>
</feature>
<dbReference type="Gene3D" id="1.10.620.20">
    <property type="entry name" value="Ribonucleotide Reductase, subunit A"/>
    <property type="match status" value="1"/>
</dbReference>
<reference evidence="3 4" key="1">
    <citation type="submission" date="2016-06" db="EMBL/GenBank/DDBJ databases">
        <title>Three novel species with peptidoglycan cell walls form the new genus Lacunisphaera gen. nov. in the family Opitutaceae of the verrucomicrobial subdivision 4.</title>
        <authorList>
            <person name="Rast P."/>
            <person name="Gloeckner I."/>
            <person name="Jogler M."/>
            <person name="Boedeker C."/>
            <person name="Jeske O."/>
            <person name="Wiegand S."/>
            <person name="Reinhardt R."/>
            <person name="Schumann P."/>
            <person name="Rohde M."/>
            <person name="Spring S."/>
            <person name="Gloeckner F.O."/>
            <person name="Jogler C."/>
        </authorList>
    </citation>
    <scope>NUCLEOTIDE SEQUENCE [LARGE SCALE GENOMIC DNA]</scope>
    <source>
        <strain evidence="3 4">IG16b</strain>
    </source>
</reference>
<protein>
    <submittedName>
        <fullName evidence="3">YHS domain protein</fullName>
    </submittedName>
</protein>
<dbReference type="STRING" id="1838286.Verru16b_01132"/>
<proteinExistence type="predicted"/>
<evidence type="ECO:0000313" key="3">
    <source>
        <dbReference type="EMBL" id="AOS44071.1"/>
    </source>
</evidence>
<dbReference type="InterPro" id="IPR012348">
    <property type="entry name" value="RNR-like"/>
</dbReference>
<accession>A0A1D8AT52</accession>
<feature type="region of interest" description="Disordered" evidence="1">
    <location>
        <begin position="37"/>
        <end position="77"/>
    </location>
</feature>
<evidence type="ECO:0000256" key="2">
    <source>
        <dbReference type="SAM" id="SignalP"/>
    </source>
</evidence>
<name>A0A1D8AT52_9BACT</name>
<keyword evidence="4" id="KW-1185">Reference proteome</keyword>
<dbReference type="AlphaFoldDB" id="A0A1D8AT52"/>
<keyword evidence="2" id="KW-0732">Signal</keyword>
<evidence type="ECO:0000313" key="4">
    <source>
        <dbReference type="Proteomes" id="UP000095228"/>
    </source>
</evidence>
<sequence length="137" mass="14299">MIRNTFVFLAAFVASALIALVVRATMFQPHAGHEGHPAAGGEYTPMVSNPLTPASPPAAAAADPHAGHGAAAAPTAESVKPVNTVCAICGMEVDPKLPTLQYQGKTIGFGCKMCPPKFKADPDRYGPAYLRNEVIKK</sequence>
<evidence type="ECO:0000256" key="1">
    <source>
        <dbReference type="SAM" id="MobiDB-lite"/>
    </source>
</evidence>
<dbReference type="Proteomes" id="UP000095228">
    <property type="component" value="Chromosome"/>
</dbReference>
<dbReference type="KEGG" id="obg:Verru16b_01132"/>
<organism evidence="3 4">
    <name type="scientific">Lacunisphaera limnophila</name>
    <dbReference type="NCBI Taxonomy" id="1838286"/>
    <lineage>
        <taxon>Bacteria</taxon>
        <taxon>Pseudomonadati</taxon>
        <taxon>Verrucomicrobiota</taxon>
        <taxon>Opitutia</taxon>
        <taxon>Opitutales</taxon>
        <taxon>Opitutaceae</taxon>
        <taxon>Lacunisphaera</taxon>
    </lineage>
</organism>
<feature type="chain" id="PRO_5009105077" evidence="2">
    <location>
        <begin position="25"/>
        <end position="137"/>
    </location>
</feature>
<dbReference type="OrthoDB" id="9807843at2"/>
<dbReference type="RefSeq" id="WP_069961364.1">
    <property type="nucleotide sequence ID" value="NZ_CP016094.1"/>
</dbReference>
<gene>
    <name evidence="3" type="ORF">Verru16b_01132</name>
</gene>
<dbReference type="EMBL" id="CP016094">
    <property type="protein sequence ID" value="AOS44071.1"/>
    <property type="molecule type" value="Genomic_DNA"/>
</dbReference>